<dbReference type="Pfam" id="PF01743">
    <property type="entry name" value="PolyA_pol"/>
    <property type="match status" value="1"/>
</dbReference>
<dbReference type="Pfam" id="PF12627">
    <property type="entry name" value="PolyA_pol_RNAbd"/>
    <property type="match status" value="1"/>
</dbReference>
<sequence length="442" mass="47572">MELWLLFSAGALHHICRGCGRWGRLFGLSGRYGVSPQSELPALTQGLSAAQRGLLGVLWGILPQARLVGGVVRDLLAGRRVADIDMAIPLPPEQVMASLRAAGVVAVPTGLSHGTVTAVVEGQPCEITTLRRDVQTDGRHAVVVWTDDWQQDAARRDFTINALFLDQAGRLYDWFGGQEDLRAGCVRFVGDAQSRIEEDSLRILRFFRFQARYGTGEPTSDTLAVIAQRANLLAGLSVERVWSELRQILALPQVMPVMRLMAQAGVLAVILPEGVALERLAALESCQPPADVLLRLAALTKAPAALATRLKLSRAETARLRCIARAGAPDGPLARLKDDDTAPDILRNLLVDAPPDCLMAGLWLCQAQNPAAAQVFVALRQRLSALDVPVFPLAGRDALALGVAPGPAVGKVILQVKQWWRQGGCTASAQTCRAELARILGM</sequence>
<dbReference type="SUPFAM" id="SSF81891">
    <property type="entry name" value="Poly A polymerase C-terminal region-like"/>
    <property type="match status" value="1"/>
</dbReference>
<evidence type="ECO:0000313" key="12">
    <source>
        <dbReference type="Proteomes" id="UP000664399"/>
    </source>
</evidence>
<dbReference type="Gene3D" id="1.10.3090.10">
    <property type="entry name" value="cca-adding enzyme, domain 2"/>
    <property type="match status" value="1"/>
</dbReference>
<keyword evidence="5" id="KW-0479">Metal-binding</keyword>
<dbReference type="SUPFAM" id="SSF81301">
    <property type="entry name" value="Nucleotidyltransferase"/>
    <property type="match status" value="1"/>
</dbReference>
<evidence type="ECO:0000256" key="1">
    <source>
        <dbReference type="ARBA" id="ARBA00001946"/>
    </source>
</evidence>
<comment type="similarity">
    <text evidence="8">Belongs to the tRNA nucleotidyltransferase/poly(A) polymerase family.</text>
</comment>
<evidence type="ECO:0000256" key="3">
    <source>
        <dbReference type="ARBA" id="ARBA00022694"/>
    </source>
</evidence>
<keyword evidence="6" id="KW-0547">Nucleotide-binding</keyword>
<dbReference type="PANTHER" id="PTHR46173">
    <property type="entry name" value="CCA TRNA NUCLEOTIDYLTRANSFERASE 1, MITOCHONDRIAL"/>
    <property type="match status" value="1"/>
</dbReference>
<dbReference type="PANTHER" id="PTHR46173:SF1">
    <property type="entry name" value="CCA TRNA NUCLEOTIDYLTRANSFERASE 1, MITOCHONDRIAL"/>
    <property type="match status" value="1"/>
</dbReference>
<accession>A0ABS3LI43</accession>
<dbReference type="InterPro" id="IPR032828">
    <property type="entry name" value="PolyA_RNA-bd"/>
</dbReference>
<keyword evidence="8" id="KW-0694">RNA-binding</keyword>
<evidence type="ECO:0000256" key="2">
    <source>
        <dbReference type="ARBA" id="ARBA00022679"/>
    </source>
</evidence>
<dbReference type="InterPro" id="IPR002646">
    <property type="entry name" value="PolA_pol_head_dom"/>
</dbReference>
<keyword evidence="3" id="KW-0819">tRNA processing</keyword>
<feature type="domain" description="Poly A polymerase head" evidence="9">
    <location>
        <begin position="65"/>
        <end position="187"/>
    </location>
</feature>
<reference evidence="11 12" key="1">
    <citation type="submission" date="2021-03" db="EMBL/GenBank/DDBJ databases">
        <title>The complete genome sequence of Acetobacter suratthaniensis TBRC 1719.</title>
        <authorList>
            <person name="Charoenyingcharoen P."/>
            <person name="Yukphan P."/>
        </authorList>
    </citation>
    <scope>NUCLEOTIDE SEQUENCE [LARGE SCALE GENOMIC DNA]</scope>
    <source>
        <strain evidence="11 12">TBRC 1719</strain>
    </source>
</reference>
<evidence type="ECO:0000256" key="7">
    <source>
        <dbReference type="ARBA" id="ARBA00022842"/>
    </source>
</evidence>
<comment type="cofactor">
    <cofactor evidence="1">
        <name>Mg(2+)</name>
        <dbReference type="ChEBI" id="CHEBI:18420"/>
    </cofactor>
</comment>
<evidence type="ECO:0000259" key="10">
    <source>
        <dbReference type="Pfam" id="PF12627"/>
    </source>
</evidence>
<evidence type="ECO:0000256" key="5">
    <source>
        <dbReference type="ARBA" id="ARBA00022723"/>
    </source>
</evidence>
<dbReference type="CDD" id="cd05398">
    <property type="entry name" value="NT_ClassII-CCAase"/>
    <property type="match status" value="1"/>
</dbReference>
<protein>
    <submittedName>
        <fullName evidence="11">CCA tRNA nucleotidyltransferase</fullName>
    </submittedName>
</protein>
<name>A0ABS3LI43_9PROT</name>
<evidence type="ECO:0000256" key="8">
    <source>
        <dbReference type="RuleBase" id="RU003953"/>
    </source>
</evidence>
<dbReference type="InterPro" id="IPR050264">
    <property type="entry name" value="Bact_CCA-adding_enz_type3_sf"/>
</dbReference>
<evidence type="ECO:0000256" key="4">
    <source>
        <dbReference type="ARBA" id="ARBA00022695"/>
    </source>
</evidence>
<keyword evidence="4" id="KW-0548">Nucleotidyltransferase</keyword>
<keyword evidence="7" id="KW-0460">Magnesium</keyword>
<evidence type="ECO:0000313" key="11">
    <source>
        <dbReference type="EMBL" id="MBO1327242.1"/>
    </source>
</evidence>
<gene>
    <name evidence="11" type="ORF">J2D75_01965</name>
</gene>
<dbReference type="Proteomes" id="UP000664399">
    <property type="component" value="Unassembled WGS sequence"/>
</dbReference>
<keyword evidence="12" id="KW-1185">Reference proteome</keyword>
<keyword evidence="2 8" id="KW-0808">Transferase</keyword>
<comment type="caution">
    <text evidence="11">The sequence shown here is derived from an EMBL/GenBank/DDBJ whole genome shotgun (WGS) entry which is preliminary data.</text>
</comment>
<evidence type="ECO:0000259" key="9">
    <source>
        <dbReference type="Pfam" id="PF01743"/>
    </source>
</evidence>
<dbReference type="EMBL" id="JAFVMG010000001">
    <property type="protein sequence ID" value="MBO1327242.1"/>
    <property type="molecule type" value="Genomic_DNA"/>
</dbReference>
<dbReference type="InterPro" id="IPR043519">
    <property type="entry name" value="NT_sf"/>
</dbReference>
<proteinExistence type="inferred from homology"/>
<dbReference type="Gene3D" id="3.30.460.10">
    <property type="entry name" value="Beta Polymerase, domain 2"/>
    <property type="match status" value="1"/>
</dbReference>
<feature type="domain" description="tRNA nucleotidyltransferase/poly(A) polymerase RNA and SrmB- binding" evidence="10">
    <location>
        <begin position="220"/>
        <end position="273"/>
    </location>
</feature>
<organism evidence="11 12">
    <name type="scientific">Acetobacter suratthaniensis</name>
    <dbReference type="NCBI Taxonomy" id="1502841"/>
    <lineage>
        <taxon>Bacteria</taxon>
        <taxon>Pseudomonadati</taxon>
        <taxon>Pseudomonadota</taxon>
        <taxon>Alphaproteobacteria</taxon>
        <taxon>Acetobacterales</taxon>
        <taxon>Acetobacteraceae</taxon>
        <taxon>Acetobacter</taxon>
    </lineage>
</organism>
<evidence type="ECO:0000256" key="6">
    <source>
        <dbReference type="ARBA" id="ARBA00022741"/>
    </source>
</evidence>